<dbReference type="GO" id="GO:0005694">
    <property type="term" value="C:chromosome"/>
    <property type="evidence" value="ECO:0007669"/>
    <property type="project" value="UniProtKB-ARBA"/>
</dbReference>
<dbReference type="GO" id="GO:0005524">
    <property type="term" value="F:ATP binding"/>
    <property type="evidence" value="ECO:0007669"/>
    <property type="project" value="UniProtKB-KW"/>
</dbReference>
<dbReference type="Pfam" id="PF00179">
    <property type="entry name" value="UQ_con"/>
    <property type="match status" value="1"/>
</dbReference>
<evidence type="ECO:0000256" key="3">
    <source>
        <dbReference type="ARBA" id="ARBA00022679"/>
    </source>
</evidence>
<dbReference type="GO" id="GO:0005634">
    <property type="term" value="C:nucleus"/>
    <property type="evidence" value="ECO:0007669"/>
    <property type="project" value="UniProtKB-SubCell"/>
</dbReference>
<name>A0AAN9K3D5_CLITE</name>
<comment type="pathway">
    <text evidence="2">Protein modification; protein sumoylation.</text>
</comment>
<comment type="caution">
    <text evidence="11">The sequence shown here is derived from an EMBL/GenBank/DDBJ whole genome shotgun (WGS) entry which is preliminary data.</text>
</comment>
<dbReference type="SMART" id="SM00212">
    <property type="entry name" value="UBCc"/>
    <property type="match status" value="1"/>
</dbReference>
<keyword evidence="4" id="KW-0547">Nucleotide-binding</keyword>
<keyword evidence="5" id="KW-0833">Ubl conjugation pathway</keyword>
<dbReference type="FunFam" id="3.10.110.10:FF:000035">
    <property type="entry name" value="SUMO-conjugating enzyme ubc9"/>
    <property type="match status" value="1"/>
</dbReference>
<sequence length="161" mass="18705">MSSIARRRLTEERKLWRRDHPYGFVAKPDTLPDGTINLMVWNCIIPGKSGTDWEGGYFPLTMHFGEDYPMKPPKCKFPQGFFHPNVYPSGTVCWCTLDEDNGWRPTITMKQILLGIQELLDQPNLVNPLQTEGFYVFMMGAMEYYRSRVLYQASQYPLIVV</sequence>
<keyword evidence="12" id="KW-1185">Reference proteome</keyword>
<evidence type="ECO:0000259" key="10">
    <source>
        <dbReference type="PROSITE" id="PS50127"/>
    </source>
</evidence>
<evidence type="ECO:0000313" key="12">
    <source>
        <dbReference type="Proteomes" id="UP001359559"/>
    </source>
</evidence>
<evidence type="ECO:0000256" key="6">
    <source>
        <dbReference type="ARBA" id="ARBA00022840"/>
    </source>
</evidence>
<protein>
    <recommendedName>
        <fullName evidence="8">SUMO-conjugating enzyme UBC9</fullName>
    </recommendedName>
    <alternativeName>
        <fullName evidence="9">Ubiquitin carrier protein 9</fullName>
    </alternativeName>
</protein>
<feature type="domain" description="UBC core" evidence="10">
    <location>
        <begin position="4"/>
        <end position="158"/>
    </location>
</feature>
<evidence type="ECO:0000256" key="2">
    <source>
        <dbReference type="ARBA" id="ARBA00004718"/>
    </source>
</evidence>
<evidence type="ECO:0000256" key="1">
    <source>
        <dbReference type="ARBA" id="ARBA00004123"/>
    </source>
</evidence>
<dbReference type="InterPro" id="IPR050113">
    <property type="entry name" value="Ub_conjugating_enzyme"/>
</dbReference>
<dbReference type="PANTHER" id="PTHR24067">
    <property type="entry name" value="UBIQUITIN-CONJUGATING ENZYME E2"/>
    <property type="match status" value="1"/>
</dbReference>
<reference evidence="11 12" key="1">
    <citation type="submission" date="2024-01" db="EMBL/GenBank/DDBJ databases">
        <title>The genomes of 5 underutilized Papilionoideae crops provide insights into root nodulation and disease resistance.</title>
        <authorList>
            <person name="Yuan L."/>
        </authorList>
    </citation>
    <scope>NUCLEOTIDE SEQUENCE [LARGE SCALE GENOMIC DNA]</scope>
    <source>
        <strain evidence="11">LY-2023</strain>
        <tissue evidence="11">Leaf</tissue>
    </source>
</reference>
<dbReference type="EMBL" id="JAYKXN010000002">
    <property type="protein sequence ID" value="KAK7309181.1"/>
    <property type="molecule type" value="Genomic_DNA"/>
</dbReference>
<proteinExistence type="predicted"/>
<dbReference type="PROSITE" id="PS50127">
    <property type="entry name" value="UBC_2"/>
    <property type="match status" value="1"/>
</dbReference>
<keyword evidence="6" id="KW-0067">ATP-binding</keyword>
<dbReference type="CDD" id="cd23798">
    <property type="entry name" value="UBCc_UBE2I"/>
    <property type="match status" value="1"/>
</dbReference>
<gene>
    <name evidence="11" type="ORF">RJT34_05714</name>
</gene>
<evidence type="ECO:0000313" key="11">
    <source>
        <dbReference type="EMBL" id="KAK7309181.1"/>
    </source>
</evidence>
<dbReference type="InterPro" id="IPR016135">
    <property type="entry name" value="UBQ-conjugating_enzyme/RWD"/>
</dbReference>
<dbReference type="Proteomes" id="UP001359559">
    <property type="component" value="Unassembled WGS sequence"/>
</dbReference>
<evidence type="ECO:0000256" key="9">
    <source>
        <dbReference type="ARBA" id="ARBA00044296"/>
    </source>
</evidence>
<organism evidence="11 12">
    <name type="scientific">Clitoria ternatea</name>
    <name type="common">Butterfly pea</name>
    <dbReference type="NCBI Taxonomy" id="43366"/>
    <lineage>
        <taxon>Eukaryota</taxon>
        <taxon>Viridiplantae</taxon>
        <taxon>Streptophyta</taxon>
        <taxon>Embryophyta</taxon>
        <taxon>Tracheophyta</taxon>
        <taxon>Spermatophyta</taxon>
        <taxon>Magnoliopsida</taxon>
        <taxon>eudicotyledons</taxon>
        <taxon>Gunneridae</taxon>
        <taxon>Pentapetalae</taxon>
        <taxon>rosids</taxon>
        <taxon>fabids</taxon>
        <taxon>Fabales</taxon>
        <taxon>Fabaceae</taxon>
        <taxon>Papilionoideae</taxon>
        <taxon>50 kb inversion clade</taxon>
        <taxon>NPAAA clade</taxon>
        <taxon>indigoferoid/millettioid clade</taxon>
        <taxon>Phaseoleae</taxon>
        <taxon>Clitoria</taxon>
    </lineage>
</organism>
<dbReference type="AlphaFoldDB" id="A0AAN9K3D5"/>
<keyword evidence="7" id="KW-0539">Nucleus</keyword>
<evidence type="ECO:0000256" key="5">
    <source>
        <dbReference type="ARBA" id="ARBA00022786"/>
    </source>
</evidence>
<evidence type="ECO:0000256" key="4">
    <source>
        <dbReference type="ARBA" id="ARBA00022741"/>
    </source>
</evidence>
<accession>A0AAN9K3D5</accession>
<comment type="subcellular location">
    <subcellularLocation>
        <location evidence="1">Nucleus</location>
    </subcellularLocation>
</comment>
<dbReference type="SUPFAM" id="SSF54495">
    <property type="entry name" value="UBC-like"/>
    <property type="match status" value="1"/>
</dbReference>
<dbReference type="InterPro" id="IPR000608">
    <property type="entry name" value="UBC"/>
</dbReference>
<dbReference type="Gene3D" id="3.10.110.10">
    <property type="entry name" value="Ubiquitin Conjugating Enzyme"/>
    <property type="match status" value="1"/>
</dbReference>
<evidence type="ECO:0000256" key="8">
    <source>
        <dbReference type="ARBA" id="ARBA00039165"/>
    </source>
</evidence>
<keyword evidence="3" id="KW-0808">Transferase</keyword>
<dbReference type="GO" id="GO:0019787">
    <property type="term" value="F:ubiquitin-like protein transferase activity"/>
    <property type="evidence" value="ECO:0007669"/>
    <property type="project" value="UniProtKB-ARBA"/>
</dbReference>
<evidence type="ECO:0000256" key="7">
    <source>
        <dbReference type="ARBA" id="ARBA00023242"/>
    </source>
</evidence>